<dbReference type="Proteomes" id="UP001622950">
    <property type="component" value="Unassembled WGS sequence"/>
</dbReference>
<sequence length="328" mass="37053">MSIMIPDEVFHVTATPADQTDRTVGRWQLSLAPLEHEANIRQHKLFQGSRLQCSRLEFDSTVTLMGCVPQGFVTLAISQALVGRPTVNNHHLWPNEIIVLYSGEPVHYTCEPNETLFTLTTTLEHYVHCLGNHSSIDMLRDRKQQRFQVAHYQLVQSAIQAINAYSMDATPPRLQPLSCAETSAAESALLISLLRALIPVGRSALTPPRRRKIAIEAMQYIHENTKKSLSMKALVNQLQTTTRSLHHGFVETFGISPIAYIKNLRLARARRDLIRNTWPTVTETAMYWNFHHLGRFSKAYQDAYGETPSETARRNSAKLATAAKNNNQ</sequence>
<dbReference type="EMBL" id="JBJHQE010000013">
    <property type="protein sequence ID" value="MFK9081013.1"/>
    <property type="molecule type" value="Genomic_DNA"/>
</dbReference>
<reference evidence="1" key="1">
    <citation type="submission" date="2024-11" db="EMBL/GenBank/DDBJ databases">
        <authorList>
            <person name="Lucas J.A."/>
        </authorList>
    </citation>
    <scope>NUCLEOTIDE SEQUENCE</scope>
    <source>
        <strain evidence="1">Z 8.8</strain>
    </source>
</reference>
<accession>A0ACC7MSG9</accession>
<proteinExistence type="predicted"/>
<comment type="caution">
    <text evidence="1">The sequence shown here is derived from an EMBL/GenBank/DDBJ whole genome shotgun (WGS) entry which is preliminary data.</text>
</comment>
<name>A0ACC7MSG9_9PSED</name>
<organism evidence="1 2">
    <name type="scientific">Pseudomonas neuropathica</name>
    <dbReference type="NCBI Taxonomy" id="2730425"/>
    <lineage>
        <taxon>Bacteria</taxon>
        <taxon>Pseudomonadati</taxon>
        <taxon>Pseudomonadota</taxon>
        <taxon>Gammaproteobacteria</taxon>
        <taxon>Pseudomonadales</taxon>
        <taxon>Pseudomonadaceae</taxon>
        <taxon>Pseudomonas</taxon>
    </lineage>
</organism>
<keyword evidence="2" id="KW-1185">Reference proteome</keyword>
<gene>
    <name evidence="1" type="ORF">ACJEBM_10060</name>
</gene>
<protein>
    <submittedName>
        <fullName evidence="1">Helix-turn-helix domain-containing protein</fullName>
    </submittedName>
</protein>
<evidence type="ECO:0000313" key="1">
    <source>
        <dbReference type="EMBL" id="MFK9081013.1"/>
    </source>
</evidence>
<evidence type="ECO:0000313" key="2">
    <source>
        <dbReference type="Proteomes" id="UP001622950"/>
    </source>
</evidence>